<name>A0A9X5B541_9GAMM</name>
<dbReference type="OrthoDB" id="7065852at2"/>
<comment type="caution">
    <text evidence="1">The sequence shown here is derived from an EMBL/GenBank/DDBJ whole genome shotgun (WGS) entry which is preliminary data.</text>
</comment>
<proteinExistence type="predicted"/>
<protein>
    <submittedName>
        <fullName evidence="1">Uncharacterized protein</fullName>
    </submittedName>
</protein>
<evidence type="ECO:0000313" key="1">
    <source>
        <dbReference type="EMBL" id="MYL26038.1"/>
    </source>
</evidence>
<dbReference type="AlphaFoldDB" id="A0A9X5B541"/>
<dbReference type="RefSeq" id="WP_160898257.1">
    <property type="nucleotide sequence ID" value="NZ_WMEX01000002.1"/>
</dbReference>
<accession>A0A9X5B541</accession>
<dbReference type="EMBL" id="WMEX01000002">
    <property type="protein sequence ID" value="MYL26038.1"/>
    <property type="molecule type" value="Genomic_DNA"/>
</dbReference>
<reference evidence="1 2" key="1">
    <citation type="submission" date="2019-11" db="EMBL/GenBank/DDBJ databases">
        <title>Genome sequences of 17 halophilic strains isolated from different environments.</title>
        <authorList>
            <person name="Furrow R.E."/>
        </authorList>
    </citation>
    <scope>NUCLEOTIDE SEQUENCE [LARGE SCALE GENOMIC DNA]</scope>
    <source>
        <strain evidence="1 2">22507_15_FS</strain>
    </source>
</reference>
<dbReference type="Proteomes" id="UP000460751">
    <property type="component" value="Unassembled WGS sequence"/>
</dbReference>
<keyword evidence="2" id="KW-1185">Reference proteome</keyword>
<gene>
    <name evidence="1" type="ORF">GLW01_04440</name>
</gene>
<organism evidence="1 2">
    <name type="scientific">Vreelandella halophila</name>
    <dbReference type="NCBI Taxonomy" id="86177"/>
    <lineage>
        <taxon>Bacteria</taxon>
        <taxon>Pseudomonadati</taxon>
        <taxon>Pseudomonadota</taxon>
        <taxon>Gammaproteobacteria</taxon>
        <taxon>Oceanospirillales</taxon>
        <taxon>Halomonadaceae</taxon>
        <taxon>Vreelandella</taxon>
    </lineage>
</organism>
<sequence length="145" mass="16554">MAFCRFYDGSHCSLQDSEVLGDKKTSGFCWKGDDHAVAIFPEDGTLKLVIDSSKWDLLSEKVDVDYFHDYKTALTTFRVYGDGSEFEVSYPSWWRGREDVEVDEMAASREEENAEEDIFGYVCMLKENRAAADNLYALWARNAAS</sequence>
<evidence type="ECO:0000313" key="2">
    <source>
        <dbReference type="Proteomes" id="UP000460751"/>
    </source>
</evidence>